<dbReference type="GO" id="GO:0052908">
    <property type="term" value="F:16S rRNA (adenine(1518)-N(6)/adenine(1519)-N(6))-dimethyltransferase activity"/>
    <property type="evidence" value="ECO:0007669"/>
    <property type="project" value="UniProtKB-EC"/>
</dbReference>
<feature type="binding site" evidence="8 9">
    <location>
        <position position="126"/>
    </location>
    <ligand>
        <name>S-adenosyl-L-methionine</name>
        <dbReference type="ChEBI" id="CHEBI:59789"/>
    </ligand>
</feature>
<evidence type="ECO:0000256" key="8">
    <source>
        <dbReference type="HAMAP-Rule" id="MF_00607"/>
    </source>
</evidence>
<feature type="binding site" evidence="8 9">
    <location>
        <position position="101"/>
    </location>
    <ligand>
        <name>S-adenosyl-L-methionine</name>
        <dbReference type="ChEBI" id="CHEBI:59789"/>
    </ligand>
</feature>
<dbReference type="HAMAP" id="MF_00607">
    <property type="entry name" value="16SrRNA_methyltr_A"/>
    <property type="match status" value="1"/>
</dbReference>
<dbReference type="Gene3D" id="3.40.50.150">
    <property type="entry name" value="Vaccinia Virus protein VP39"/>
    <property type="match status" value="1"/>
</dbReference>
<dbReference type="EC" id="2.1.1.182" evidence="8"/>
<name>A0A948TJE3_9LACO</name>
<dbReference type="SUPFAM" id="SSF53335">
    <property type="entry name" value="S-adenosyl-L-methionine-dependent methyltransferases"/>
    <property type="match status" value="1"/>
</dbReference>
<feature type="binding site" evidence="8 9">
    <location>
        <position position="28"/>
    </location>
    <ligand>
        <name>S-adenosyl-L-methionine</name>
        <dbReference type="ChEBI" id="CHEBI:59789"/>
    </ligand>
</feature>
<evidence type="ECO:0000256" key="7">
    <source>
        <dbReference type="ARBA" id="ARBA00049167"/>
    </source>
</evidence>
<evidence type="ECO:0000313" key="12">
    <source>
        <dbReference type="Proteomes" id="UP000777303"/>
    </source>
</evidence>
<dbReference type="AlphaFoldDB" id="A0A948TJE3"/>
<dbReference type="Proteomes" id="UP000777303">
    <property type="component" value="Unassembled WGS sequence"/>
</dbReference>
<dbReference type="EMBL" id="JAHLFS010000032">
    <property type="protein sequence ID" value="MBU3851561.1"/>
    <property type="molecule type" value="Genomic_DNA"/>
</dbReference>
<reference evidence="11" key="2">
    <citation type="submission" date="2021-04" db="EMBL/GenBank/DDBJ databases">
        <authorList>
            <person name="Gilroy R."/>
        </authorList>
    </citation>
    <scope>NUCLEOTIDE SEQUENCE</scope>
    <source>
        <strain evidence="11">F6-6636</strain>
    </source>
</reference>
<comment type="function">
    <text evidence="8">Specifically dimethylates two adjacent adenosines (A1518 and A1519) in the loop of a conserved hairpin near the 3'-end of 16S rRNA in the 30S particle. May play a critical role in biogenesis of 30S subunits.</text>
</comment>
<keyword evidence="2 8" id="KW-0698">rRNA processing</keyword>
<feature type="binding site" evidence="8 9">
    <location>
        <position position="55"/>
    </location>
    <ligand>
        <name>S-adenosyl-L-methionine</name>
        <dbReference type="ChEBI" id="CHEBI:59789"/>
    </ligand>
</feature>
<proteinExistence type="inferred from homology"/>
<dbReference type="GO" id="GO:0052910">
    <property type="term" value="F:23S rRNA (adenine(2085)-N(6))-dimethyltransferase activity"/>
    <property type="evidence" value="ECO:0007669"/>
    <property type="project" value="UniProtKB-EC"/>
</dbReference>
<gene>
    <name evidence="8 11" type="primary">rsmA</name>
    <name evidence="8" type="synonym">ksgA</name>
    <name evidence="11" type="ORF">H9901_02565</name>
</gene>
<evidence type="ECO:0000256" key="1">
    <source>
        <dbReference type="ARBA" id="ARBA00022490"/>
    </source>
</evidence>
<accession>A0A948TJE3</accession>
<protein>
    <recommendedName>
        <fullName evidence="8">Ribosomal RNA small subunit methyltransferase A</fullName>
        <ecNumber evidence="8">2.1.1.182</ecNumber>
    </recommendedName>
    <alternativeName>
        <fullName evidence="8">16S rRNA (adenine(1518)-N(6)/adenine(1519)-N(6))-dimethyltransferase</fullName>
    </alternativeName>
    <alternativeName>
        <fullName evidence="8">16S rRNA dimethyladenosine transferase</fullName>
    </alternativeName>
    <alternativeName>
        <fullName evidence="8">16S rRNA dimethylase</fullName>
    </alternativeName>
    <alternativeName>
        <fullName evidence="8">S-adenosylmethionine-6-N', N'-adenosyl(rRNA) dimethyltransferase</fullName>
    </alternativeName>
</protein>
<keyword evidence="1 8" id="KW-0963">Cytoplasm</keyword>
<evidence type="ECO:0000259" key="10">
    <source>
        <dbReference type="SMART" id="SM00650"/>
    </source>
</evidence>
<keyword evidence="5 8" id="KW-0949">S-adenosyl-L-methionine</keyword>
<organism evidence="11 12">
    <name type="scientific">Candidatus Paralactobacillus gallistercoris</name>
    <dbReference type="NCBI Taxonomy" id="2838724"/>
    <lineage>
        <taxon>Bacteria</taxon>
        <taxon>Bacillati</taxon>
        <taxon>Bacillota</taxon>
        <taxon>Bacilli</taxon>
        <taxon>Lactobacillales</taxon>
        <taxon>Lactobacillaceae</taxon>
        <taxon>Lactobacillus</taxon>
    </lineage>
</organism>
<feature type="binding site" evidence="8 9">
    <location>
        <position position="76"/>
    </location>
    <ligand>
        <name>S-adenosyl-L-methionine</name>
        <dbReference type="ChEBI" id="CHEBI:59789"/>
    </ligand>
</feature>
<dbReference type="InterPro" id="IPR020596">
    <property type="entry name" value="rRNA_Ade_Mease_Trfase_CS"/>
</dbReference>
<sequence length="291" mass="32999">MTDIVTPQRTKAILQKYHLQLKKSLGQNFLTNKDILLNIVMAADVSAADDIIEIGPGIGALTEQLAKRAHQVLAFEIDQRLIPVLQDTLRPYHNITVLNQDILSADLPTVLQQHFDGQHHLKVVANLPYYITTPIMLHLLQAELPFTCMVMMMQKEVAQRLTAMPGTKAYGSLSVSVQTLTTAQIAFNVPRTVFLPQPNVDSAIVRLVPRSQPLVALHEQSRFAKFVKGCFAKRRKSLWNNLLNMYGKQPLIKEQLQVVLQTRELDPQIRAERLTVPMFVNLYHDLQKIKK</sequence>
<dbReference type="PROSITE" id="PS01131">
    <property type="entry name" value="RRNA_A_DIMETH"/>
    <property type="match status" value="1"/>
</dbReference>
<keyword evidence="6 8" id="KW-0694">RNA-binding</keyword>
<dbReference type="InterPro" id="IPR001737">
    <property type="entry name" value="KsgA/Erm"/>
</dbReference>
<comment type="similarity">
    <text evidence="8">Belongs to the class I-like SAM-binding methyltransferase superfamily. rRNA adenine N(6)-methyltransferase family. RsmA subfamily.</text>
</comment>
<evidence type="ECO:0000256" key="3">
    <source>
        <dbReference type="ARBA" id="ARBA00022603"/>
    </source>
</evidence>
<feature type="binding site" evidence="8 9">
    <location>
        <position position="30"/>
    </location>
    <ligand>
        <name>S-adenosyl-L-methionine</name>
        <dbReference type="ChEBI" id="CHEBI:59789"/>
    </ligand>
</feature>
<feature type="domain" description="Ribosomal RNA adenine methylase transferase N-terminal" evidence="10">
    <location>
        <begin position="35"/>
        <end position="211"/>
    </location>
</feature>
<dbReference type="PANTHER" id="PTHR11727">
    <property type="entry name" value="DIMETHYLADENOSINE TRANSFERASE"/>
    <property type="match status" value="1"/>
</dbReference>
<evidence type="ECO:0000256" key="4">
    <source>
        <dbReference type="ARBA" id="ARBA00022679"/>
    </source>
</evidence>
<dbReference type="PANTHER" id="PTHR11727:SF7">
    <property type="entry name" value="DIMETHYLADENOSINE TRANSFERASE-RELATED"/>
    <property type="match status" value="1"/>
</dbReference>
<comment type="catalytic activity">
    <reaction evidence="8">
        <text>adenosine(1518)/adenosine(1519) in 16S rRNA + 4 S-adenosyl-L-methionine = N(6)-dimethyladenosine(1518)/N(6)-dimethyladenosine(1519) in 16S rRNA + 4 S-adenosyl-L-homocysteine + 4 H(+)</text>
        <dbReference type="Rhea" id="RHEA:19609"/>
        <dbReference type="Rhea" id="RHEA-COMP:10232"/>
        <dbReference type="Rhea" id="RHEA-COMP:10233"/>
        <dbReference type="ChEBI" id="CHEBI:15378"/>
        <dbReference type="ChEBI" id="CHEBI:57856"/>
        <dbReference type="ChEBI" id="CHEBI:59789"/>
        <dbReference type="ChEBI" id="CHEBI:74411"/>
        <dbReference type="ChEBI" id="CHEBI:74493"/>
        <dbReference type="EC" id="2.1.1.182"/>
    </reaction>
</comment>
<dbReference type="Pfam" id="PF00398">
    <property type="entry name" value="RrnaAD"/>
    <property type="match status" value="1"/>
</dbReference>
<dbReference type="NCBIfam" id="TIGR00755">
    <property type="entry name" value="ksgA"/>
    <property type="match status" value="1"/>
</dbReference>
<evidence type="ECO:0000256" key="6">
    <source>
        <dbReference type="ARBA" id="ARBA00022884"/>
    </source>
</evidence>
<evidence type="ECO:0000256" key="5">
    <source>
        <dbReference type="ARBA" id="ARBA00022691"/>
    </source>
</evidence>
<dbReference type="Gene3D" id="1.10.8.100">
    <property type="entry name" value="Ribosomal RNA adenine dimethylase-like, domain 2"/>
    <property type="match status" value="1"/>
</dbReference>
<comment type="catalytic activity">
    <reaction evidence="7">
        <text>adenosine(2085) in 23S rRNA + 2 S-adenosyl-L-methionine = N(6)-dimethyladenosine(2085) in 23S rRNA + 2 S-adenosyl-L-homocysteine + 2 H(+)</text>
        <dbReference type="Rhea" id="RHEA:42784"/>
        <dbReference type="Rhea" id="RHEA-COMP:10237"/>
        <dbReference type="Rhea" id="RHEA-COMP:10238"/>
        <dbReference type="ChEBI" id="CHEBI:15378"/>
        <dbReference type="ChEBI" id="CHEBI:57856"/>
        <dbReference type="ChEBI" id="CHEBI:59789"/>
        <dbReference type="ChEBI" id="CHEBI:74411"/>
        <dbReference type="ChEBI" id="CHEBI:74493"/>
        <dbReference type="EC" id="2.1.1.184"/>
    </reaction>
</comment>
<comment type="caution">
    <text evidence="11">The sequence shown here is derived from an EMBL/GenBank/DDBJ whole genome shotgun (WGS) entry which is preliminary data.</text>
</comment>
<evidence type="ECO:0000256" key="9">
    <source>
        <dbReference type="PROSITE-ProRule" id="PRU01026"/>
    </source>
</evidence>
<keyword evidence="4 8" id="KW-0808">Transferase</keyword>
<dbReference type="SMART" id="SM00650">
    <property type="entry name" value="rADc"/>
    <property type="match status" value="1"/>
</dbReference>
<dbReference type="InterPro" id="IPR020598">
    <property type="entry name" value="rRNA_Ade_methylase_Trfase_N"/>
</dbReference>
<dbReference type="CDD" id="cd02440">
    <property type="entry name" value="AdoMet_MTases"/>
    <property type="match status" value="1"/>
</dbReference>
<comment type="subcellular location">
    <subcellularLocation>
        <location evidence="8">Cytoplasm</location>
    </subcellularLocation>
</comment>
<dbReference type="GO" id="GO:0005829">
    <property type="term" value="C:cytosol"/>
    <property type="evidence" value="ECO:0007669"/>
    <property type="project" value="TreeGrafter"/>
</dbReference>
<keyword evidence="3 8" id="KW-0489">Methyltransferase</keyword>
<reference evidence="11" key="1">
    <citation type="journal article" date="2021" name="PeerJ">
        <title>Extensive microbial diversity within the chicken gut microbiome revealed by metagenomics and culture.</title>
        <authorList>
            <person name="Gilroy R."/>
            <person name="Ravi A."/>
            <person name="Getino M."/>
            <person name="Pursley I."/>
            <person name="Horton D.L."/>
            <person name="Alikhan N.F."/>
            <person name="Baker D."/>
            <person name="Gharbi K."/>
            <person name="Hall N."/>
            <person name="Watson M."/>
            <person name="Adriaenssens E.M."/>
            <person name="Foster-Nyarko E."/>
            <person name="Jarju S."/>
            <person name="Secka A."/>
            <person name="Antonio M."/>
            <person name="Oren A."/>
            <person name="Chaudhuri R.R."/>
            <person name="La Ragione R."/>
            <person name="Hildebrand F."/>
            <person name="Pallen M.J."/>
        </authorList>
    </citation>
    <scope>NUCLEOTIDE SEQUENCE</scope>
    <source>
        <strain evidence="11">F6-6636</strain>
    </source>
</reference>
<evidence type="ECO:0000313" key="11">
    <source>
        <dbReference type="EMBL" id="MBU3851561.1"/>
    </source>
</evidence>
<dbReference type="GO" id="GO:0003723">
    <property type="term" value="F:RNA binding"/>
    <property type="evidence" value="ECO:0007669"/>
    <property type="project" value="UniProtKB-UniRule"/>
</dbReference>
<dbReference type="PROSITE" id="PS51689">
    <property type="entry name" value="SAM_RNA_A_N6_MT"/>
    <property type="match status" value="1"/>
</dbReference>
<evidence type="ECO:0000256" key="2">
    <source>
        <dbReference type="ARBA" id="ARBA00022552"/>
    </source>
</evidence>
<dbReference type="FunFam" id="3.40.50.150:FF:000023">
    <property type="entry name" value="Ribosomal RNA small subunit methyltransferase A"/>
    <property type="match status" value="1"/>
</dbReference>
<dbReference type="InterPro" id="IPR011530">
    <property type="entry name" value="rRNA_adenine_dimethylase"/>
</dbReference>
<dbReference type="InterPro" id="IPR029063">
    <property type="entry name" value="SAM-dependent_MTases_sf"/>
</dbReference>
<dbReference type="InterPro" id="IPR023165">
    <property type="entry name" value="rRNA_Ade_diMease-like_C"/>
</dbReference>